<dbReference type="Pfam" id="PF24883">
    <property type="entry name" value="NPHP3_N"/>
    <property type="match status" value="1"/>
</dbReference>
<reference evidence="6 7" key="1">
    <citation type="submission" date="2018-04" db="EMBL/GenBank/DDBJ databases">
        <title>Novel species isolated from glacier.</title>
        <authorList>
            <person name="Liu Q."/>
            <person name="Xin Y.-H."/>
        </authorList>
    </citation>
    <scope>NUCLEOTIDE SEQUENCE [LARGE SCALE GENOMIC DNA]</scope>
    <source>
        <strain evidence="6 7">GT1R17</strain>
    </source>
</reference>
<dbReference type="Pfam" id="PF17874">
    <property type="entry name" value="TPR_MalT"/>
    <property type="match status" value="1"/>
</dbReference>
<dbReference type="PANTHER" id="PTHR44688:SF16">
    <property type="entry name" value="DNA-BINDING TRANSCRIPTIONAL ACTIVATOR DEVR_DOSR"/>
    <property type="match status" value="1"/>
</dbReference>
<dbReference type="InterPro" id="IPR000792">
    <property type="entry name" value="Tscrpt_reg_LuxR_C"/>
</dbReference>
<sequence>MPHSEDKTYRQHVTEPGQRMLRQDILKRVMSDVAPNVVILQAPAGHGKSTVMRQLRGACETRGLQCAWLTLDESDNDSRRHAKHLRLMLDKLIPRLSVKASRELDYSESGNQFEQRADWLIDRMADSGADMALFIDDFESITNQSVLSFWRDFLYRCPDNVRVFVATRNAVQAGVARLLVANRVLLVLADDLRFSQAEVRTFFSTAVELSISQDDVDQVHLRTEGWPAAVQLFRLGLSKLSAQSTLQRLDNYRPRELAEYLTECVLSDQSIDIRSFLLRTCILNRLNAQICNELSGRSDAQSVLINLERAGLFVRAMDLTQSWFSYHSLFASYLREQLLSGEADTYRLLHAQAARWFFNHRHFQDALHHAVAANDLSLAADILELWSADLVADGEMSIAERWFDCIPLVEIKKRPALRYRIAWALIFLGRRSKLAQLLGTSDSQTEYPNDSLAMHAMASICADDMSGAFKQIVGVVNKSGDLDRFEAFALAAAANLDAFRNLVIGDLDESQNRIAAAQIYNHQGSAIFSGGYTSCLEGVSHIIKGHLKSALTVLRSGLADQRQVLDSAFGSAPLASCYIWALYEANEFDVALAVFDEYHDMVLESAIPDFFAISMICVSRIHAACGRREESLAILANAEAIANRNSWPRVVQLFKSERLRANLTSNNLHNIPSQLSALRQATPTIPADWLPVSELLESRKISSVRVSIYKEQFDEASAELSALQTDRPGYLYYSIRLSILQAIVLKKRGLGLASLRHLSSALRSAESDGYIRLILDEGEAVVDLLKELVASTEGADPTPILAFARKLISIARASSDSQILPPEIALIDIDQFSDKEQEILGYLSARLSNQEMAQRSCVSTNTVKYHLKNIYRKLDVARRIDAYNLLPRLRSNSNTTKPEPQLLN</sequence>
<keyword evidence="3" id="KW-0238">DNA-binding</keyword>
<evidence type="ECO:0000313" key="6">
    <source>
        <dbReference type="EMBL" id="PTU30910.1"/>
    </source>
</evidence>
<keyword evidence="4" id="KW-0804">Transcription</keyword>
<dbReference type="OrthoDB" id="1123107at2"/>
<dbReference type="InterPro" id="IPR059106">
    <property type="entry name" value="WHD_MalT"/>
</dbReference>
<dbReference type="Pfam" id="PF25873">
    <property type="entry name" value="WHD_MalT"/>
    <property type="match status" value="1"/>
</dbReference>
<dbReference type="SMART" id="SM00421">
    <property type="entry name" value="HTH_LUXR"/>
    <property type="match status" value="1"/>
</dbReference>
<dbReference type="SUPFAM" id="SSF46894">
    <property type="entry name" value="C-terminal effector domain of the bipartite response regulators"/>
    <property type="match status" value="1"/>
</dbReference>
<evidence type="ECO:0000256" key="2">
    <source>
        <dbReference type="ARBA" id="ARBA00023015"/>
    </source>
</evidence>
<dbReference type="EMBL" id="QANS01000004">
    <property type="protein sequence ID" value="PTU30910.1"/>
    <property type="molecule type" value="Genomic_DNA"/>
</dbReference>
<dbReference type="Gene3D" id="1.10.10.10">
    <property type="entry name" value="Winged helix-like DNA-binding domain superfamily/Winged helix DNA-binding domain"/>
    <property type="match status" value="1"/>
</dbReference>
<protein>
    <submittedName>
        <fullName evidence="6">Helix-turn-helix transcriptional regulator</fullName>
    </submittedName>
</protein>
<evidence type="ECO:0000259" key="5">
    <source>
        <dbReference type="PROSITE" id="PS50043"/>
    </source>
</evidence>
<evidence type="ECO:0000256" key="4">
    <source>
        <dbReference type="ARBA" id="ARBA00023163"/>
    </source>
</evidence>
<dbReference type="Gene3D" id="3.40.50.300">
    <property type="entry name" value="P-loop containing nucleotide triphosphate hydrolases"/>
    <property type="match status" value="1"/>
</dbReference>
<dbReference type="InterPro" id="IPR041617">
    <property type="entry name" value="TPR_MalT"/>
</dbReference>
<comment type="caution">
    <text evidence="6">The sequence shown here is derived from an EMBL/GenBank/DDBJ whole genome shotgun (WGS) entry which is preliminary data.</text>
</comment>
<gene>
    <name evidence="6" type="ORF">CJD38_11400</name>
</gene>
<dbReference type="GO" id="GO:0003677">
    <property type="term" value="F:DNA binding"/>
    <property type="evidence" value="ECO:0007669"/>
    <property type="project" value="UniProtKB-KW"/>
</dbReference>
<accession>A0A2T5ME99</accession>
<dbReference type="RefSeq" id="WP_107940495.1">
    <property type="nucleotide sequence ID" value="NZ_QANS01000004.1"/>
</dbReference>
<keyword evidence="1" id="KW-0677">Repeat</keyword>
<name>A0A2T5ME99_9GAMM</name>
<dbReference type="PROSITE" id="PS50043">
    <property type="entry name" value="HTH_LUXR_2"/>
    <property type="match status" value="1"/>
</dbReference>
<dbReference type="Proteomes" id="UP000244248">
    <property type="component" value="Unassembled WGS sequence"/>
</dbReference>
<keyword evidence="2" id="KW-0805">Transcription regulation</keyword>
<dbReference type="AlphaFoldDB" id="A0A2T5ME99"/>
<dbReference type="Gene3D" id="1.25.40.10">
    <property type="entry name" value="Tetratricopeptide repeat domain"/>
    <property type="match status" value="1"/>
</dbReference>
<evidence type="ECO:0000256" key="3">
    <source>
        <dbReference type="ARBA" id="ARBA00023125"/>
    </source>
</evidence>
<organism evidence="6 7">
    <name type="scientific">Stenotrophobium rhamnosiphilum</name>
    <dbReference type="NCBI Taxonomy" id="2029166"/>
    <lineage>
        <taxon>Bacteria</taxon>
        <taxon>Pseudomonadati</taxon>
        <taxon>Pseudomonadota</taxon>
        <taxon>Gammaproteobacteria</taxon>
        <taxon>Nevskiales</taxon>
        <taxon>Nevskiaceae</taxon>
        <taxon>Stenotrophobium</taxon>
    </lineage>
</organism>
<evidence type="ECO:0000256" key="1">
    <source>
        <dbReference type="ARBA" id="ARBA00022737"/>
    </source>
</evidence>
<dbReference type="InterPro" id="IPR056884">
    <property type="entry name" value="NPHP3-like_N"/>
</dbReference>
<dbReference type="Pfam" id="PF00196">
    <property type="entry name" value="GerE"/>
    <property type="match status" value="1"/>
</dbReference>
<dbReference type="InterPro" id="IPR036388">
    <property type="entry name" value="WH-like_DNA-bd_sf"/>
</dbReference>
<evidence type="ECO:0000313" key="7">
    <source>
        <dbReference type="Proteomes" id="UP000244248"/>
    </source>
</evidence>
<keyword evidence="7" id="KW-1185">Reference proteome</keyword>
<dbReference type="InterPro" id="IPR027417">
    <property type="entry name" value="P-loop_NTPase"/>
</dbReference>
<feature type="domain" description="HTH luxR-type" evidence="5">
    <location>
        <begin position="825"/>
        <end position="890"/>
    </location>
</feature>
<dbReference type="GO" id="GO:0006355">
    <property type="term" value="P:regulation of DNA-templated transcription"/>
    <property type="evidence" value="ECO:0007669"/>
    <property type="project" value="InterPro"/>
</dbReference>
<dbReference type="PANTHER" id="PTHR44688">
    <property type="entry name" value="DNA-BINDING TRANSCRIPTIONAL ACTIVATOR DEVR_DOSR"/>
    <property type="match status" value="1"/>
</dbReference>
<proteinExistence type="predicted"/>
<dbReference type="InterPro" id="IPR016032">
    <property type="entry name" value="Sig_transdc_resp-reg_C-effctor"/>
</dbReference>
<dbReference type="CDD" id="cd06170">
    <property type="entry name" value="LuxR_C_like"/>
    <property type="match status" value="1"/>
</dbReference>
<dbReference type="SUPFAM" id="SSF52540">
    <property type="entry name" value="P-loop containing nucleoside triphosphate hydrolases"/>
    <property type="match status" value="1"/>
</dbReference>
<dbReference type="InterPro" id="IPR011990">
    <property type="entry name" value="TPR-like_helical_dom_sf"/>
</dbReference>